<proteinExistence type="predicted"/>
<dbReference type="STRING" id="188906.SAMN04488526_2129"/>
<dbReference type="OrthoDB" id="9968893at2"/>
<protein>
    <submittedName>
        <fullName evidence="1">Uncharacterized protein</fullName>
    </submittedName>
</protein>
<keyword evidence="2" id="KW-1185">Reference proteome</keyword>
<evidence type="ECO:0000313" key="1">
    <source>
        <dbReference type="EMBL" id="SEL17014.1"/>
    </source>
</evidence>
<accession>A0A1H7N0Q8</accession>
<reference evidence="1 2" key="1">
    <citation type="submission" date="2016-10" db="EMBL/GenBank/DDBJ databases">
        <authorList>
            <person name="de Groot N.N."/>
        </authorList>
    </citation>
    <scope>NUCLEOTIDE SEQUENCE [LARGE SCALE GENOMIC DNA]</scope>
    <source>
        <strain evidence="1 2">DSM 14858</strain>
    </source>
</reference>
<dbReference type="EMBL" id="FNZQ01000003">
    <property type="protein sequence ID" value="SEL17014.1"/>
    <property type="molecule type" value="Genomic_DNA"/>
</dbReference>
<name>A0A1H7N0Q8_9RHOB</name>
<dbReference type="RefSeq" id="WP_092762570.1">
    <property type="nucleotide sequence ID" value="NZ_FNZQ01000003.1"/>
</dbReference>
<gene>
    <name evidence="1" type="ORF">SAMN04488526_2129</name>
</gene>
<organism evidence="1 2">
    <name type="scientific">Jannaschia helgolandensis</name>
    <dbReference type="NCBI Taxonomy" id="188906"/>
    <lineage>
        <taxon>Bacteria</taxon>
        <taxon>Pseudomonadati</taxon>
        <taxon>Pseudomonadota</taxon>
        <taxon>Alphaproteobacteria</taxon>
        <taxon>Rhodobacterales</taxon>
        <taxon>Roseobacteraceae</taxon>
        <taxon>Jannaschia</taxon>
    </lineage>
</organism>
<evidence type="ECO:0000313" key="2">
    <source>
        <dbReference type="Proteomes" id="UP000199283"/>
    </source>
</evidence>
<dbReference type="AlphaFoldDB" id="A0A1H7N0Q8"/>
<sequence length="157" mass="16996">MKNPATPPQMAANHMVATETVENDDISRPDRQSDALRHLLSTCEAALDHIDIQGQPAEDVEILLAWHDSLRALEEDISALLISRGSLPAEGGGLIEGVRSLLSKGGLPDVVKDGTRLLDLIADGIEAAAEPRIRDVLERQRARLVVNVNDAQDRLDA</sequence>
<dbReference type="Proteomes" id="UP000199283">
    <property type="component" value="Unassembled WGS sequence"/>
</dbReference>